<dbReference type="InterPro" id="IPR036069">
    <property type="entry name" value="DUF34/NIF3_sf"/>
</dbReference>
<evidence type="ECO:0000256" key="3">
    <source>
        <dbReference type="ARBA" id="ARBA00022112"/>
    </source>
</evidence>
<dbReference type="InterPro" id="IPR002678">
    <property type="entry name" value="DUF34/NIF3"/>
</dbReference>
<keyword evidence="7" id="KW-1185">Reference proteome</keyword>
<evidence type="ECO:0000313" key="7">
    <source>
        <dbReference type="Proteomes" id="UP000007032"/>
    </source>
</evidence>
<dbReference type="SUPFAM" id="SSF102705">
    <property type="entry name" value="NIF3 (NGG1p interacting factor 3)-like"/>
    <property type="match status" value="1"/>
</dbReference>
<evidence type="ECO:0000256" key="5">
    <source>
        <dbReference type="PIRSR" id="PIRSR602678-1"/>
    </source>
</evidence>
<sequence length="248" mass="28292">MQKNLKNSISQILVDLDSLSPFSLQESWDNSGLILGSKEGSFKQIYVALEVTQDLLEQMEADSVLITHHPLIFSPLKQIISEYYPSSLLHLAIQKNIQLIAMHTNFDKTHFGKYVTKEILGIKNFSQEEFLVQFQWDNDFHSLCTLIKEKFKLQTLKITQTTNPQCKNIGLITGSGGSFIGKLSHIDCFITGDIKYHDAMEGMQKNIHLIDCGHYELERYFGEILLPLLTNLGYKAIILDSKNPFSYI</sequence>
<dbReference type="EMBL" id="CM000776">
    <property type="protein sequence ID" value="EES90016.1"/>
    <property type="molecule type" value="Genomic_DNA"/>
</dbReference>
<protein>
    <recommendedName>
        <fullName evidence="3">GTP cyclohydrolase 1 type 2 homolog</fullName>
    </recommendedName>
</protein>
<dbReference type="FunFam" id="3.40.1390.30:FF:000001">
    <property type="entry name" value="GTP cyclohydrolase 1 type 2"/>
    <property type="match status" value="1"/>
</dbReference>
<evidence type="ECO:0000256" key="2">
    <source>
        <dbReference type="ARBA" id="ARBA00011643"/>
    </source>
</evidence>
<gene>
    <name evidence="6" type="ORF">HCAN_1307</name>
</gene>
<accession>C5ZXZ8</accession>
<name>C5ZXZ8_9HELI</name>
<organism evidence="6 7">
    <name type="scientific">Helicobacter canadensis MIT 98-5491</name>
    <dbReference type="NCBI Taxonomy" id="537970"/>
    <lineage>
        <taxon>Bacteria</taxon>
        <taxon>Pseudomonadati</taxon>
        <taxon>Campylobacterota</taxon>
        <taxon>Epsilonproteobacteria</taxon>
        <taxon>Campylobacterales</taxon>
        <taxon>Helicobacteraceae</taxon>
        <taxon>Helicobacter</taxon>
    </lineage>
</organism>
<dbReference type="HOGENOM" id="CLU_037423_2_1_7"/>
<dbReference type="RefSeq" id="WP_006656359.1">
    <property type="nucleotide sequence ID" value="NZ_CM000776.2"/>
</dbReference>
<dbReference type="GO" id="GO:0046872">
    <property type="term" value="F:metal ion binding"/>
    <property type="evidence" value="ECO:0007669"/>
    <property type="project" value="UniProtKB-KW"/>
</dbReference>
<dbReference type="Pfam" id="PF01784">
    <property type="entry name" value="DUF34_NIF3"/>
    <property type="match status" value="1"/>
</dbReference>
<dbReference type="Gene3D" id="3.40.1390.30">
    <property type="entry name" value="NIF3 (NGG1p interacting factor 3)-like"/>
    <property type="match status" value="2"/>
</dbReference>
<evidence type="ECO:0000256" key="1">
    <source>
        <dbReference type="ARBA" id="ARBA00006964"/>
    </source>
</evidence>
<comment type="subunit">
    <text evidence="2">Homohexamer.</text>
</comment>
<reference evidence="6 7" key="1">
    <citation type="journal article" date="2009" name="J. Bacteriol.">
        <title>Genome sequence of the emerging pathogen Helicobacter canadensis.</title>
        <authorList>
            <person name="Loman N.J."/>
            <person name="Snyder L.A."/>
            <person name="Linton J.D."/>
            <person name="Langdon R."/>
            <person name="Lawson A.J."/>
            <person name="Weinstock G.M."/>
            <person name="Wren B.W."/>
            <person name="Pallen M.J."/>
        </authorList>
    </citation>
    <scope>NUCLEOTIDE SEQUENCE [LARGE SCALE GENOMIC DNA]</scope>
    <source>
        <strain evidence="6 7">MIT 98-5491</strain>
    </source>
</reference>
<feature type="binding site" evidence="5">
    <location>
        <position position="107"/>
    </location>
    <ligand>
        <name>a divalent metal cation</name>
        <dbReference type="ChEBI" id="CHEBI:60240"/>
        <label>1</label>
    </ligand>
</feature>
<feature type="binding site" evidence="5">
    <location>
        <position position="69"/>
    </location>
    <ligand>
        <name>a divalent metal cation</name>
        <dbReference type="ChEBI" id="CHEBI:60240"/>
        <label>1</label>
    </ligand>
</feature>
<dbReference type="AlphaFoldDB" id="C5ZXZ8"/>
<feature type="binding site" evidence="5">
    <location>
        <position position="68"/>
    </location>
    <ligand>
        <name>a divalent metal cation</name>
        <dbReference type="ChEBI" id="CHEBI:60240"/>
        <label>1</label>
    </ligand>
</feature>
<keyword evidence="4 5" id="KW-0479">Metal-binding</keyword>
<feature type="binding site" evidence="5">
    <location>
        <position position="218"/>
    </location>
    <ligand>
        <name>a divalent metal cation</name>
        <dbReference type="ChEBI" id="CHEBI:60240"/>
        <label>1</label>
    </ligand>
</feature>
<proteinExistence type="inferred from homology"/>
<dbReference type="GO" id="GO:0005737">
    <property type="term" value="C:cytoplasm"/>
    <property type="evidence" value="ECO:0007669"/>
    <property type="project" value="TreeGrafter"/>
</dbReference>
<dbReference type="OrthoDB" id="9792792at2"/>
<dbReference type="PANTHER" id="PTHR13799">
    <property type="entry name" value="NGG1 INTERACTING FACTOR 3"/>
    <property type="match status" value="1"/>
</dbReference>
<dbReference type="NCBIfam" id="TIGR00486">
    <property type="entry name" value="YbgI_SA1388"/>
    <property type="match status" value="1"/>
</dbReference>
<evidence type="ECO:0000313" key="6">
    <source>
        <dbReference type="EMBL" id="EES90016.1"/>
    </source>
</evidence>
<dbReference type="Proteomes" id="UP000007032">
    <property type="component" value="Chromosome"/>
</dbReference>
<dbReference type="PANTHER" id="PTHR13799:SF14">
    <property type="entry name" value="GTP CYCLOHYDROLASE 1 TYPE 2 HOMOLOG"/>
    <property type="match status" value="1"/>
</dbReference>
<comment type="similarity">
    <text evidence="1">Belongs to the GTP cyclohydrolase I type 2/NIF3 family.</text>
</comment>
<dbReference type="eggNOG" id="COG0327">
    <property type="taxonomic scope" value="Bacteria"/>
</dbReference>
<feature type="binding site" evidence="5">
    <location>
        <position position="214"/>
    </location>
    <ligand>
        <name>a divalent metal cation</name>
        <dbReference type="ChEBI" id="CHEBI:60240"/>
        <label>1</label>
    </ligand>
</feature>
<evidence type="ECO:0000256" key="4">
    <source>
        <dbReference type="ARBA" id="ARBA00022723"/>
    </source>
</evidence>
<dbReference type="STRING" id="537970.HCAN_1307"/>